<dbReference type="RefSeq" id="WP_114591166.1">
    <property type="nucleotide sequence ID" value="NZ_CP031165.1"/>
</dbReference>
<dbReference type="SMART" id="SM00448">
    <property type="entry name" value="REC"/>
    <property type="match status" value="1"/>
</dbReference>
<organism evidence="4 5">
    <name type="scientific">Euzebya pacifica</name>
    <dbReference type="NCBI Taxonomy" id="1608957"/>
    <lineage>
        <taxon>Bacteria</taxon>
        <taxon>Bacillati</taxon>
        <taxon>Actinomycetota</taxon>
        <taxon>Nitriliruptoria</taxon>
        <taxon>Euzebyales</taxon>
    </lineage>
</organism>
<keyword evidence="5" id="KW-1185">Reference proteome</keyword>
<gene>
    <name evidence="4" type="ORF">DVS28_a1844</name>
</gene>
<dbReference type="GO" id="GO:0000160">
    <property type="term" value="P:phosphorelay signal transduction system"/>
    <property type="evidence" value="ECO:0007669"/>
    <property type="project" value="InterPro"/>
</dbReference>
<dbReference type="InterPro" id="IPR050595">
    <property type="entry name" value="Bact_response_regulator"/>
</dbReference>
<dbReference type="CDD" id="cd17574">
    <property type="entry name" value="REC_OmpR"/>
    <property type="match status" value="1"/>
</dbReference>
<keyword evidence="1 2" id="KW-0597">Phosphoprotein</keyword>
<dbReference type="PROSITE" id="PS50110">
    <property type="entry name" value="RESPONSE_REGULATORY"/>
    <property type="match status" value="1"/>
</dbReference>
<proteinExistence type="predicted"/>
<dbReference type="OrthoDB" id="3197131at2"/>
<dbReference type="InterPro" id="IPR001789">
    <property type="entry name" value="Sig_transdc_resp-reg_receiver"/>
</dbReference>
<evidence type="ECO:0000256" key="1">
    <source>
        <dbReference type="ARBA" id="ARBA00022553"/>
    </source>
</evidence>
<evidence type="ECO:0000259" key="3">
    <source>
        <dbReference type="PROSITE" id="PS50110"/>
    </source>
</evidence>
<feature type="modified residue" description="4-aspartylphosphate" evidence="2">
    <location>
        <position position="60"/>
    </location>
</feature>
<dbReference type="PANTHER" id="PTHR44591:SF3">
    <property type="entry name" value="RESPONSE REGULATORY DOMAIN-CONTAINING PROTEIN"/>
    <property type="match status" value="1"/>
</dbReference>
<evidence type="ECO:0000313" key="4">
    <source>
        <dbReference type="EMBL" id="AXV06535.1"/>
    </source>
</evidence>
<evidence type="ECO:0000256" key="2">
    <source>
        <dbReference type="PROSITE-ProRule" id="PRU00169"/>
    </source>
</evidence>
<name>A0A346XWD8_9ACTN</name>
<dbReference type="AlphaFoldDB" id="A0A346XWD8"/>
<dbReference type="Gene3D" id="3.40.50.2300">
    <property type="match status" value="1"/>
</dbReference>
<protein>
    <submittedName>
        <fullName evidence="4">DNA-binding response regulator</fullName>
    </submittedName>
</protein>
<dbReference type="SUPFAM" id="SSF52172">
    <property type="entry name" value="CheY-like"/>
    <property type="match status" value="1"/>
</dbReference>
<accession>A0A346XWD8</accession>
<dbReference type="EMBL" id="CP031165">
    <property type="protein sequence ID" value="AXV06535.1"/>
    <property type="molecule type" value="Genomic_DNA"/>
</dbReference>
<dbReference type="Pfam" id="PF00072">
    <property type="entry name" value="Response_reg"/>
    <property type="match status" value="1"/>
</dbReference>
<dbReference type="InterPro" id="IPR011006">
    <property type="entry name" value="CheY-like_superfamily"/>
</dbReference>
<evidence type="ECO:0000313" key="5">
    <source>
        <dbReference type="Proteomes" id="UP000264006"/>
    </source>
</evidence>
<dbReference type="Proteomes" id="UP000264006">
    <property type="component" value="Chromosome"/>
</dbReference>
<sequence>MDRPADSPDPVVLVVEDDRAVRDLIEVLFAAEGIDVRTARDGLEGLLKLRMHRPAVVVLDIMMPDVGGLRVLDELAEEHSDTPVIVVTGKPEAADEARKRLGNANVFNKPFEVEDLLLRVQQIVGGEG</sequence>
<keyword evidence="4" id="KW-0238">DNA-binding</keyword>
<dbReference type="PANTHER" id="PTHR44591">
    <property type="entry name" value="STRESS RESPONSE REGULATOR PROTEIN 1"/>
    <property type="match status" value="1"/>
</dbReference>
<feature type="domain" description="Response regulatory" evidence="3">
    <location>
        <begin position="11"/>
        <end position="124"/>
    </location>
</feature>
<dbReference type="GO" id="GO:0003677">
    <property type="term" value="F:DNA binding"/>
    <property type="evidence" value="ECO:0007669"/>
    <property type="project" value="UniProtKB-KW"/>
</dbReference>
<reference evidence="4 5" key="1">
    <citation type="submission" date="2018-09" db="EMBL/GenBank/DDBJ databases">
        <title>Complete genome sequence of Euzebya sp. DY32-46 isolated from seawater of Pacific Ocean.</title>
        <authorList>
            <person name="Xu L."/>
            <person name="Wu Y.-H."/>
            <person name="Xu X.-W."/>
        </authorList>
    </citation>
    <scope>NUCLEOTIDE SEQUENCE [LARGE SCALE GENOMIC DNA]</scope>
    <source>
        <strain evidence="4 5">DY32-46</strain>
    </source>
</reference>
<dbReference type="KEGG" id="euz:DVS28_a1844"/>